<keyword evidence="3" id="KW-0238">DNA-binding</keyword>
<gene>
    <name evidence="8" type="primary">degU_2</name>
    <name evidence="8" type="ORF">LMG3458_05903</name>
</gene>
<evidence type="ECO:0000256" key="5">
    <source>
        <dbReference type="PROSITE-ProRule" id="PRU00169"/>
    </source>
</evidence>
<dbReference type="Proteomes" id="UP000494111">
    <property type="component" value="Unassembled WGS sequence"/>
</dbReference>
<dbReference type="CDD" id="cd17535">
    <property type="entry name" value="REC_NarL-like"/>
    <property type="match status" value="1"/>
</dbReference>
<name>A0A6S7AZE6_9BURK</name>
<dbReference type="SMART" id="SM00448">
    <property type="entry name" value="REC"/>
    <property type="match status" value="1"/>
</dbReference>
<dbReference type="Gene3D" id="3.40.50.2300">
    <property type="match status" value="1"/>
</dbReference>
<protein>
    <submittedName>
        <fullName evidence="8">Transcriptional regulatory protein DegU</fullName>
    </submittedName>
</protein>
<dbReference type="SMART" id="SM00421">
    <property type="entry name" value="HTH_LUXR"/>
    <property type="match status" value="1"/>
</dbReference>
<dbReference type="PROSITE" id="PS00622">
    <property type="entry name" value="HTH_LUXR_1"/>
    <property type="match status" value="1"/>
</dbReference>
<dbReference type="GO" id="GO:0006355">
    <property type="term" value="P:regulation of DNA-templated transcription"/>
    <property type="evidence" value="ECO:0007669"/>
    <property type="project" value="InterPro"/>
</dbReference>
<dbReference type="PRINTS" id="PR00038">
    <property type="entry name" value="HTHLUXR"/>
</dbReference>
<dbReference type="InterPro" id="IPR000792">
    <property type="entry name" value="Tscrpt_reg_LuxR_C"/>
</dbReference>
<keyword evidence="1 5" id="KW-0597">Phosphoprotein</keyword>
<dbReference type="InterPro" id="IPR011006">
    <property type="entry name" value="CheY-like_superfamily"/>
</dbReference>
<dbReference type="InterPro" id="IPR058245">
    <property type="entry name" value="NreC/VraR/RcsB-like_REC"/>
</dbReference>
<feature type="modified residue" description="4-aspartylphosphate" evidence="5">
    <location>
        <position position="55"/>
    </location>
</feature>
<dbReference type="EMBL" id="CADIJO010000039">
    <property type="protein sequence ID" value="CAB3741977.1"/>
    <property type="molecule type" value="Genomic_DNA"/>
</dbReference>
<evidence type="ECO:0000259" key="6">
    <source>
        <dbReference type="PROSITE" id="PS50043"/>
    </source>
</evidence>
<evidence type="ECO:0000256" key="4">
    <source>
        <dbReference type="ARBA" id="ARBA00023163"/>
    </source>
</evidence>
<evidence type="ECO:0000259" key="7">
    <source>
        <dbReference type="PROSITE" id="PS50110"/>
    </source>
</evidence>
<dbReference type="PROSITE" id="PS50043">
    <property type="entry name" value="HTH_LUXR_2"/>
    <property type="match status" value="1"/>
</dbReference>
<dbReference type="SUPFAM" id="SSF52172">
    <property type="entry name" value="CheY-like"/>
    <property type="match status" value="1"/>
</dbReference>
<feature type="domain" description="Response regulatory" evidence="7">
    <location>
        <begin position="4"/>
        <end position="120"/>
    </location>
</feature>
<dbReference type="SUPFAM" id="SSF46894">
    <property type="entry name" value="C-terminal effector domain of the bipartite response regulators"/>
    <property type="match status" value="1"/>
</dbReference>
<dbReference type="InterPro" id="IPR001789">
    <property type="entry name" value="Sig_transdc_resp-reg_receiver"/>
</dbReference>
<dbReference type="Pfam" id="PF00196">
    <property type="entry name" value="GerE"/>
    <property type="match status" value="1"/>
</dbReference>
<dbReference type="AlphaFoldDB" id="A0A6S7AZE6"/>
<dbReference type="GO" id="GO:0000160">
    <property type="term" value="P:phosphorelay signal transduction system"/>
    <property type="evidence" value="ECO:0007669"/>
    <property type="project" value="InterPro"/>
</dbReference>
<dbReference type="InterPro" id="IPR039420">
    <property type="entry name" value="WalR-like"/>
</dbReference>
<evidence type="ECO:0000256" key="2">
    <source>
        <dbReference type="ARBA" id="ARBA00023015"/>
    </source>
</evidence>
<organism evidence="8 9">
    <name type="scientific">Achromobacter deleyi</name>
    <dbReference type="NCBI Taxonomy" id="1353891"/>
    <lineage>
        <taxon>Bacteria</taxon>
        <taxon>Pseudomonadati</taxon>
        <taxon>Pseudomonadota</taxon>
        <taxon>Betaproteobacteria</taxon>
        <taxon>Burkholderiales</taxon>
        <taxon>Alcaligenaceae</taxon>
        <taxon>Achromobacter</taxon>
    </lineage>
</organism>
<keyword evidence="4" id="KW-0804">Transcription</keyword>
<evidence type="ECO:0000256" key="3">
    <source>
        <dbReference type="ARBA" id="ARBA00023125"/>
    </source>
</evidence>
<dbReference type="InterPro" id="IPR016032">
    <property type="entry name" value="Sig_transdc_resp-reg_C-effctor"/>
</dbReference>
<proteinExistence type="predicted"/>
<keyword evidence="2" id="KW-0805">Transcription regulation</keyword>
<dbReference type="PANTHER" id="PTHR43214">
    <property type="entry name" value="TWO-COMPONENT RESPONSE REGULATOR"/>
    <property type="match status" value="1"/>
</dbReference>
<reference evidence="8 9" key="1">
    <citation type="submission" date="2020-04" db="EMBL/GenBank/DDBJ databases">
        <authorList>
            <person name="De Canck E."/>
        </authorList>
    </citation>
    <scope>NUCLEOTIDE SEQUENCE [LARGE SCALE GENOMIC DNA]</scope>
    <source>
        <strain evidence="8 9">LMG 3458</strain>
    </source>
</reference>
<dbReference type="GO" id="GO:0003677">
    <property type="term" value="F:DNA binding"/>
    <property type="evidence" value="ECO:0007669"/>
    <property type="project" value="UniProtKB-KW"/>
</dbReference>
<dbReference type="PANTHER" id="PTHR43214:SF41">
    <property type="entry name" value="NITRATE_NITRITE RESPONSE REGULATOR PROTEIN NARP"/>
    <property type="match status" value="1"/>
</dbReference>
<evidence type="ECO:0000313" key="8">
    <source>
        <dbReference type="EMBL" id="CAB3741977.1"/>
    </source>
</evidence>
<evidence type="ECO:0000313" key="9">
    <source>
        <dbReference type="Proteomes" id="UP000494111"/>
    </source>
</evidence>
<dbReference type="PROSITE" id="PS50110">
    <property type="entry name" value="RESPONSE_REGULATORY"/>
    <property type="match status" value="1"/>
</dbReference>
<dbReference type="Pfam" id="PF00072">
    <property type="entry name" value="Response_reg"/>
    <property type="match status" value="1"/>
</dbReference>
<dbReference type="RefSeq" id="WP_175196077.1">
    <property type="nucleotide sequence ID" value="NZ_CADIJO010000039.1"/>
</dbReference>
<accession>A0A6S7AZE6</accession>
<feature type="domain" description="HTH luxR-type" evidence="6">
    <location>
        <begin position="153"/>
        <end position="218"/>
    </location>
</feature>
<evidence type="ECO:0000256" key="1">
    <source>
        <dbReference type="ARBA" id="ARBA00022553"/>
    </source>
</evidence>
<sequence length="225" mass="24322">MPIRILLVDDHTLFRSGMRLLLQRQPDFEIVAEAGDGVEGVKRAKELKPDVVLLDLNMPGLSGLETLQLLTQDVPGSAVIILTVSEEADELGQALRDGARGYLLKNIDADVLTSAIRRAAGGEPVIAESMTAKLVEQFRDQANLAANGSGPSGQAERHRLTARERQIVQCLARGASNKVIARELDVSESTVKIHVQNVLKKLNLTSRVQVAVYAVEHGLHGDDPA</sequence>
<dbReference type="CDD" id="cd06170">
    <property type="entry name" value="LuxR_C_like"/>
    <property type="match status" value="1"/>
</dbReference>